<gene>
    <name evidence="1" type="ORF">L6164_032200</name>
</gene>
<comment type="caution">
    <text evidence="1">The sequence shown here is derived from an EMBL/GenBank/DDBJ whole genome shotgun (WGS) entry which is preliminary data.</text>
</comment>
<evidence type="ECO:0000313" key="2">
    <source>
        <dbReference type="Proteomes" id="UP000828941"/>
    </source>
</evidence>
<organism evidence="1 2">
    <name type="scientific">Bauhinia variegata</name>
    <name type="common">Purple orchid tree</name>
    <name type="synonym">Phanera variegata</name>
    <dbReference type="NCBI Taxonomy" id="167791"/>
    <lineage>
        <taxon>Eukaryota</taxon>
        <taxon>Viridiplantae</taxon>
        <taxon>Streptophyta</taxon>
        <taxon>Embryophyta</taxon>
        <taxon>Tracheophyta</taxon>
        <taxon>Spermatophyta</taxon>
        <taxon>Magnoliopsida</taxon>
        <taxon>eudicotyledons</taxon>
        <taxon>Gunneridae</taxon>
        <taxon>Pentapetalae</taxon>
        <taxon>rosids</taxon>
        <taxon>fabids</taxon>
        <taxon>Fabales</taxon>
        <taxon>Fabaceae</taxon>
        <taxon>Cercidoideae</taxon>
        <taxon>Cercideae</taxon>
        <taxon>Bauhiniinae</taxon>
        <taxon>Bauhinia</taxon>
    </lineage>
</organism>
<accession>A0ACB9KN05</accession>
<evidence type="ECO:0000313" key="1">
    <source>
        <dbReference type="EMBL" id="KAI4298667.1"/>
    </source>
</evidence>
<dbReference type="EMBL" id="CM039438">
    <property type="protein sequence ID" value="KAI4298667.1"/>
    <property type="molecule type" value="Genomic_DNA"/>
</dbReference>
<dbReference type="Proteomes" id="UP000828941">
    <property type="component" value="Chromosome 13"/>
</dbReference>
<sequence>MLMFSRLRQACRYRFYSTTLSPISSAPLSSRDKTRATITLLKNEENPERILDICRAATLTDTNLDKFALSLSISRLSESNYFEGIRQLLEELKTRPGLRNERFLSHAIALYGEANMLDHAIRSFEQMDELGIPRSAKSLEALILACVLAKNYKEVSRIYVEFPKIYGIEPNLYVYNLVIKAFCESGSSSSAYSILAEMDKKNVKPNDITFGNMFVGFYKEEKLEDVEKVLKLMEEYGIRPGVDMYNIRIKSLCTLNRSSDAKALVDGMISRGIEPNSVTYRRLIHGFCLEGNLEEANKLFTDIKGRGRKPDVECYFDLIHFLCLRGDFEAALDICRESMKQDWFPNFETMRILVKGLASISKVDDARRLIKKIKKKFKSNTTRWNEIEAGLPQ</sequence>
<proteinExistence type="predicted"/>
<keyword evidence="2" id="KW-1185">Reference proteome</keyword>
<name>A0ACB9KN05_BAUVA</name>
<reference evidence="1 2" key="1">
    <citation type="journal article" date="2022" name="DNA Res.">
        <title>Chromosomal-level genome assembly of the orchid tree Bauhinia variegata (Leguminosae; Cercidoideae) supports the allotetraploid origin hypothesis of Bauhinia.</title>
        <authorList>
            <person name="Zhong Y."/>
            <person name="Chen Y."/>
            <person name="Zheng D."/>
            <person name="Pang J."/>
            <person name="Liu Y."/>
            <person name="Luo S."/>
            <person name="Meng S."/>
            <person name="Qian L."/>
            <person name="Wei D."/>
            <person name="Dai S."/>
            <person name="Zhou R."/>
        </authorList>
    </citation>
    <scope>NUCLEOTIDE SEQUENCE [LARGE SCALE GENOMIC DNA]</scope>
    <source>
        <strain evidence="1">BV-YZ2020</strain>
    </source>
</reference>
<protein>
    <submittedName>
        <fullName evidence="1">Uncharacterized protein</fullName>
    </submittedName>
</protein>